<dbReference type="InterPro" id="IPR036291">
    <property type="entry name" value="NAD(P)-bd_dom_sf"/>
</dbReference>
<evidence type="ECO:0000256" key="1">
    <source>
        <dbReference type="ARBA" id="ARBA00006484"/>
    </source>
</evidence>
<dbReference type="AlphaFoldDB" id="D1YJI4"/>
<dbReference type="Gene3D" id="3.40.50.720">
    <property type="entry name" value="NAD(P)-binding Rossmann-like Domain"/>
    <property type="match status" value="1"/>
</dbReference>
<evidence type="ECO:0000256" key="2">
    <source>
        <dbReference type="ARBA" id="ARBA00023002"/>
    </source>
</evidence>
<comment type="caution">
    <text evidence="3">The sequence shown here is derived from an EMBL/GenBank/DDBJ whole genome shotgun (WGS) entry which is preliminary data.</text>
</comment>
<dbReference type="GO" id="GO:0016491">
    <property type="term" value="F:oxidoreductase activity"/>
    <property type="evidence" value="ECO:0007669"/>
    <property type="project" value="UniProtKB-KW"/>
</dbReference>
<dbReference type="Proteomes" id="UP000003684">
    <property type="component" value="Unassembled WGS sequence"/>
</dbReference>
<proteinExistence type="inferred from homology"/>
<name>D1YJI4_LACGS</name>
<dbReference type="SUPFAM" id="SSF51735">
    <property type="entry name" value="NAD(P)-binding Rossmann-fold domains"/>
    <property type="match status" value="1"/>
</dbReference>
<dbReference type="InterPro" id="IPR002347">
    <property type="entry name" value="SDR_fam"/>
</dbReference>
<dbReference type="PANTHER" id="PTHR44196:SF1">
    <property type="entry name" value="DEHYDROGENASE_REDUCTASE SDR FAMILY MEMBER 7B"/>
    <property type="match status" value="1"/>
</dbReference>
<dbReference type="PANTHER" id="PTHR44196">
    <property type="entry name" value="DEHYDROGENASE/REDUCTASE SDR FAMILY MEMBER 7B"/>
    <property type="match status" value="1"/>
</dbReference>
<reference evidence="3 4" key="1">
    <citation type="submission" date="2009-12" db="EMBL/GenBank/DDBJ databases">
        <title>Genome Sequence of Lactobacillus gasseri 224-1.</title>
        <authorList>
            <person name="Durkin A.S."/>
            <person name="Madupu R."/>
            <person name="Torralba M."/>
            <person name="Methe B."/>
            <person name="Sutton G."/>
            <person name="Strausberg R.L."/>
            <person name="Nelson K.E."/>
        </authorList>
    </citation>
    <scope>NUCLEOTIDE SEQUENCE [LARGE SCALE GENOMIC DNA]</scope>
    <source>
        <strain evidence="3 4">224-1</strain>
    </source>
</reference>
<comment type="similarity">
    <text evidence="1">Belongs to the short-chain dehydrogenases/reductases (SDR) family.</text>
</comment>
<evidence type="ECO:0000313" key="4">
    <source>
        <dbReference type="Proteomes" id="UP000003684"/>
    </source>
</evidence>
<sequence length="172" mass="19440">MSNSLRDKVVVVTGASSGIGRSIALESASRGATIILMARHQDKLEEIANEARQLSGNEVFVFPTDISKADQIDRAFNEIISHVNHIDYLVNAAGFGVFKEFLETSPQVVTEMFQTNVLGLMYFTRLVARVMIDQKMVKLSTLAQLLELYLLLKLQHIVQLRQLLFNFQMFYV</sequence>
<keyword evidence="2" id="KW-0560">Oxidoreductase</keyword>
<accession>D1YJI4</accession>
<dbReference type="Pfam" id="PF00106">
    <property type="entry name" value="adh_short"/>
    <property type="match status" value="1"/>
</dbReference>
<organism evidence="3 4">
    <name type="scientific">Lactobacillus gasseri 224-1</name>
    <dbReference type="NCBI Taxonomy" id="679196"/>
    <lineage>
        <taxon>Bacteria</taxon>
        <taxon>Bacillati</taxon>
        <taxon>Bacillota</taxon>
        <taxon>Bacilli</taxon>
        <taxon>Lactobacillales</taxon>
        <taxon>Lactobacillaceae</taxon>
        <taxon>Lactobacillus</taxon>
    </lineage>
</organism>
<dbReference type="GO" id="GO:0016020">
    <property type="term" value="C:membrane"/>
    <property type="evidence" value="ECO:0007669"/>
    <property type="project" value="TreeGrafter"/>
</dbReference>
<evidence type="ECO:0000313" key="3">
    <source>
        <dbReference type="EMBL" id="EFB62453.1"/>
    </source>
</evidence>
<gene>
    <name evidence="3" type="ORF">HMPREF9209_1092</name>
</gene>
<protein>
    <submittedName>
        <fullName evidence="3">Oxidoreductase, short chain dehydrogenase/reductase family protein</fullName>
    </submittedName>
</protein>
<dbReference type="PRINTS" id="PR00081">
    <property type="entry name" value="GDHRDH"/>
</dbReference>
<dbReference type="EMBL" id="ADFT01000018">
    <property type="protein sequence ID" value="EFB62453.1"/>
    <property type="molecule type" value="Genomic_DNA"/>
</dbReference>